<dbReference type="STRING" id="339866.GCA_001418255_02537"/>
<name>A0A0K6I8N2_9BURK</name>
<feature type="signal peptide" evidence="2">
    <location>
        <begin position="1"/>
        <end position="24"/>
    </location>
</feature>
<sequence>MTRLAMICLFAWFILFGAAASASAATTVQVVGTEPAGENITLGRNQNFYLRLQYQSDQPVHIWARPYYQGEPADAGNNPSRVYPAGSGEALGWFFLFKPGDRVDEVRITAGDGSLAGTSVVATYPVQIIGGDAPAVSQNTPDWVSRLGAQDKAARQAAYAQQMNTPVSAGDVGLFNGFMLTMLAIGMAGFAAPAWGLWRWQGGWRMAAAVPAIIMGFVVLRIIVDTQRDPTSHNLWPFEILMAGALSAAIMGGLKLARKYFGEDASS</sequence>
<evidence type="ECO:0000313" key="4">
    <source>
        <dbReference type="Proteomes" id="UP000183649"/>
    </source>
</evidence>
<feature type="transmembrane region" description="Helical" evidence="1">
    <location>
        <begin position="204"/>
        <end position="224"/>
    </location>
</feature>
<protein>
    <recommendedName>
        <fullName evidence="5">DUF4436 domain-containing protein</fullName>
    </recommendedName>
</protein>
<dbReference type="AlphaFoldDB" id="A0A0K6I8N2"/>
<dbReference type="RefSeq" id="WP_211263364.1">
    <property type="nucleotide sequence ID" value="NZ_CYHF01000009.1"/>
</dbReference>
<feature type="transmembrane region" description="Helical" evidence="1">
    <location>
        <begin position="236"/>
        <end position="257"/>
    </location>
</feature>
<evidence type="ECO:0000256" key="1">
    <source>
        <dbReference type="SAM" id="Phobius"/>
    </source>
</evidence>
<keyword evidence="1" id="KW-1133">Transmembrane helix</keyword>
<keyword evidence="2" id="KW-0732">Signal</keyword>
<feature type="chain" id="PRO_5005505333" description="DUF4436 domain-containing protein" evidence="2">
    <location>
        <begin position="25"/>
        <end position="267"/>
    </location>
</feature>
<proteinExistence type="predicted"/>
<evidence type="ECO:0000256" key="2">
    <source>
        <dbReference type="SAM" id="SignalP"/>
    </source>
</evidence>
<accession>A0A0K6I8N2</accession>
<feature type="transmembrane region" description="Helical" evidence="1">
    <location>
        <begin position="172"/>
        <end position="192"/>
    </location>
</feature>
<organism evidence="3 4">
    <name type="scientific">Thiomonas bhubaneswarensis</name>
    <dbReference type="NCBI Taxonomy" id="339866"/>
    <lineage>
        <taxon>Bacteria</taxon>
        <taxon>Pseudomonadati</taxon>
        <taxon>Pseudomonadota</taxon>
        <taxon>Betaproteobacteria</taxon>
        <taxon>Burkholderiales</taxon>
        <taxon>Thiomonas</taxon>
    </lineage>
</organism>
<reference evidence="4" key="1">
    <citation type="submission" date="2015-08" db="EMBL/GenBank/DDBJ databases">
        <authorList>
            <person name="Varghese N."/>
        </authorList>
    </citation>
    <scope>NUCLEOTIDE SEQUENCE [LARGE SCALE GENOMIC DNA]</scope>
    <source>
        <strain evidence="4">DSM 18181</strain>
    </source>
</reference>
<keyword evidence="1" id="KW-0812">Transmembrane</keyword>
<evidence type="ECO:0008006" key="5">
    <source>
        <dbReference type="Google" id="ProtNLM"/>
    </source>
</evidence>
<keyword evidence="1" id="KW-0472">Membrane</keyword>
<dbReference type="EMBL" id="CYHF01000009">
    <property type="protein sequence ID" value="CUA99485.1"/>
    <property type="molecule type" value="Genomic_DNA"/>
</dbReference>
<keyword evidence="4" id="KW-1185">Reference proteome</keyword>
<gene>
    <name evidence="3" type="ORF">Ga0061069_109138</name>
</gene>
<evidence type="ECO:0000313" key="3">
    <source>
        <dbReference type="EMBL" id="CUA99485.1"/>
    </source>
</evidence>
<dbReference type="Proteomes" id="UP000183649">
    <property type="component" value="Unassembled WGS sequence"/>
</dbReference>